<name>A0A0A1SPZ5_9HYPO</name>
<dbReference type="AlphaFoldDB" id="A0A0A1SPZ5"/>
<dbReference type="PRINTS" id="PR00081">
    <property type="entry name" value="GDHRDH"/>
</dbReference>
<dbReference type="Gene3D" id="3.40.50.720">
    <property type="entry name" value="NAD(P)-binding Rossmann-like Domain"/>
    <property type="match status" value="1"/>
</dbReference>
<dbReference type="HOGENOM" id="CLU_010194_1_3_1"/>
<evidence type="ECO:0000313" key="7">
    <source>
        <dbReference type="Proteomes" id="UP000039046"/>
    </source>
</evidence>
<evidence type="ECO:0000259" key="5">
    <source>
        <dbReference type="SMART" id="SM00822"/>
    </source>
</evidence>
<dbReference type="PANTHER" id="PTHR42760">
    <property type="entry name" value="SHORT-CHAIN DEHYDROGENASES/REDUCTASES FAMILY MEMBER"/>
    <property type="match status" value="1"/>
</dbReference>
<keyword evidence="3" id="KW-0560">Oxidoreductase</keyword>
<dbReference type="Pfam" id="PF00106">
    <property type="entry name" value="adh_short"/>
    <property type="match status" value="1"/>
</dbReference>
<dbReference type="EMBL" id="CDHN01000001">
    <property type="protein sequence ID" value="CEJ80061.1"/>
    <property type="molecule type" value="Genomic_DNA"/>
</dbReference>
<proteinExistence type="inferred from homology"/>
<evidence type="ECO:0000256" key="2">
    <source>
        <dbReference type="ARBA" id="ARBA00022857"/>
    </source>
</evidence>
<organism evidence="6 7">
    <name type="scientific">[Torrubiella] hemipterigena</name>
    <dbReference type="NCBI Taxonomy" id="1531966"/>
    <lineage>
        <taxon>Eukaryota</taxon>
        <taxon>Fungi</taxon>
        <taxon>Dikarya</taxon>
        <taxon>Ascomycota</taxon>
        <taxon>Pezizomycotina</taxon>
        <taxon>Sordariomycetes</taxon>
        <taxon>Hypocreomycetidae</taxon>
        <taxon>Hypocreales</taxon>
        <taxon>Clavicipitaceae</taxon>
        <taxon>Clavicipitaceae incertae sedis</taxon>
        <taxon>'Torrubiella' clade</taxon>
    </lineage>
</organism>
<keyword evidence="2" id="KW-0521">NADP</keyword>
<evidence type="ECO:0000256" key="3">
    <source>
        <dbReference type="ARBA" id="ARBA00023002"/>
    </source>
</evidence>
<dbReference type="InterPro" id="IPR002347">
    <property type="entry name" value="SDR_fam"/>
</dbReference>
<keyword evidence="7" id="KW-1185">Reference proteome</keyword>
<evidence type="ECO:0000256" key="1">
    <source>
        <dbReference type="ARBA" id="ARBA00006484"/>
    </source>
</evidence>
<dbReference type="STRING" id="1531966.A0A0A1SPZ5"/>
<dbReference type="GO" id="GO:0048038">
    <property type="term" value="F:quinone binding"/>
    <property type="evidence" value="ECO:0007669"/>
    <property type="project" value="TreeGrafter"/>
</dbReference>
<sequence>MATTTYSIRPVDNTLKGRLALVTGASGGIGSSCARALAAEGCDVALHYSSSKDKADALATELKAQFPSQLFVTIPADLTARDQTRNLVPNVLVHPDVQAKHKALSVLVANAGIGRRIRDVKDIEEDDWDSIMEVNARSQFVVTKAAVASMREQEWGRVILVGSISSHGGGLNGCHYAASKGAMCSMGKNLATILAADGITVNTVSPAMIQATGMIPTPKNTTWTRGADLEAMAAEDPGLAIAAGVPVHRLGIPEEVGNVIAMFAKTGYMTGQDVLITGGLK</sequence>
<dbReference type="SUPFAM" id="SSF51735">
    <property type="entry name" value="NAD(P)-binding Rossmann-fold domains"/>
    <property type="match status" value="1"/>
</dbReference>
<dbReference type="GO" id="GO:0016616">
    <property type="term" value="F:oxidoreductase activity, acting on the CH-OH group of donors, NAD or NADP as acceptor"/>
    <property type="evidence" value="ECO:0007669"/>
    <property type="project" value="TreeGrafter"/>
</dbReference>
<dbReference type="OrthoDB" id="417891at2759"/>
<dbReference type="InterPro" id="IPR057326">
    <property type="entry name" value="KR_dom"/>
</dbReference>
<protein>
    <submittedName>
        <fullName evidence="6">Putative Short-chain dehydrogenase/reductase SDR</fullName>
    </submittedName>
</protein>
<evidence type="ECO:0000313" key="6">
    <source>
        <dbReference type="EMBL" id="CEJ80061.1"/>
    </source>
</evidence>
<feature type="domain" description="Ketoreductase" evidence="5">
    <location>
        <begin position="18"/>
        <end position="207"/>
    </location>
</feature>
<dbReference type="Proteomes" id="UP000039046">
    <property type="component" value="Unassembled WGS sequence"/>
</dbReference>
<reference evidence="6 7" key="1">
    <citation type="journal article" date="2015" name="Genome Announc.">
        <title>Draft Genome Sequence and Gene Annotation of the Entomopathogenic Fungus Verticillium hemipterigenum.</title>
        <authorList>
            <person name="Horn F."/>
            <person name="Habel A."/>
            <person name="Scharf D.H."/>
            <person name="Dworschak J."/>
            <person name="Brakhage A.A."/>
            <person name="Guthke R."/>
            <person name="Hertweck C."/>
            <person name="Linde J."/>
        </authorList>
    </citation>
    <scope>NUCLEOTIDE SEQUENCE [LARGE SCALE GENOMIC DNA]</scope>
</reference>
<gene>
    <name evidence="6" type="ORF">VHEMI00266</name>
</gene>
<dbReference type="FunFam" id="3.40.50.720:FF:000173">
    <property type="entry name" value="3-oxoacyl-[acyl-carrier protein] reductase"/>
    <property type="match status" value="1"/>
</dbReference>
<dbReference type="InterPro" id="IPR036291">
    <property type="entry name" value="NAD(P)-bd_dom_sf"/>
</dbReference>
<dbReference type="PROSITE" id="PS00061">
    <property type="entry name" value="ADH_SHORT"/>
    <property type="match status" value="1"/>
</dbReference>
<dbReference type="GO" id="GO:0006633">
    <property type="term" value="P:fatty acid biosynthetic process"/>
    <property type="evidence" value="ECO:0007669"/>
    <property type="project" value="TreeGrafter"/>
</dbReference>
<dbReference type="PRINTS" id="PR00080">
    <property type="entry name" value="SDRFAMILY"/>
</dbReference>
<dbReference type="PANTHER" id="PTHR42760:SF127">
    <property type="entry name" value="3-KETOACYL-ACYL CARRIER PROTEIN REDUCTASE-RELATED"/>
    <property type="match status" value="1"/>
</dbReference>
<dbReference type="InterPro" id="IPR020904">
    <property type="entry name" value="Sc_DH/Rdtase_CS"/>
</dbReference>
<accession>A0A0A1SPZ5</accession>
<evidence type="ECO:0000256" key="4">
    <source>
        <dbReference type="RuleBase" id="RU000363"/>
    </source>
</evidence>
<dbReference type="SMART" id="SM00822">
    <property type="entry name" value="PKS_KR"/>
    <property type="match status" value="1"/>
</dbReference>
<comment type="similarity">
    <text evidence="1 4">Belongs to the short-chain dehydrogenases/reductases (SDR) family.</text>
</comment>